<dbReference type="EMBL" id="FQUA01000012">
    <property type="protein sequence ID" value="SHE97243.1"/>
    <property type="molecule type" value="Genomic_DNA"/>
</dbReference>
<dbReference type="CDD" id="cd00886">
    <property type="entry name" value="MogA_MoaB"/>
    <property type="match status" value="1"/>
</dbReference>
<comment type="pathway">
    <text evidence="1">Cofactor biosynthesis; molybdopterin biosynthesis.</text>
</comment>
<evidence type="ECO:0000313" key="7">
    <source>
        <dbReference type="Proteomes" id="UP000184204"/>
    </source>
</evidence>
<evidence type="ECO:0000313" key="4">
    <source>
        <dbReference type="EMBL" id="AMJ41332.1"/>
    </source>
</evidence>
<dbReference type="AlphaFoldDB" id="A0A0X1U8S6"/>
<dbReference type="EC" id="2.7.7.75" evidence="4"/>
<evidence type="ECO:0000256" key="1">
    <source>
        <dbReference type="ARBA" id="ARBA00005046"/>
    </source>
</evidence>
<sequence length="163" mass="17677">MRRVGIIVASDQGAKGLRTDESGALIRSIVEEEGFEVAKLEIVSDDIPKLRDALIEMADVLGCHLIFTTGGTGFSKRDNTPEATRLVIERECPGIVEAMRWSSFQKTPKAMLSRAISGIRGDSIIVNMPGSPKAVAECMEVILDPLKHGIDILVGDARECARK</sequence>
<reference evidence="5" key="4">
    <citation type="submission" date="2016-11" db="EMBL/GenBank/DDBJ databases">
        <authorList>
            <person name="Varghese N."/>
            <person name="Submissions S."/>
        </authorList>
    </citation>
    <scope>NUCLEOTIDE SEQUENCE</scope>
    <source>
        <strain evidence="5">DSM 1682</strain>
    </source>
</reference>
<dbReference type="InterPro" id="IPR051920">
    <property type="entry name" value="MPT_Adenylyltrnsfr/MoaC-Rel"/>
</dbReference>
<feature type="domain" description="MoaB/Mog" evidence="3">
    <location>
        <begin position="5"/>
        <end position="149"/>
    </location>
</feature>
<reference evidence="7" key="3">
    <citation type="submission" date="2016-11" db="EMBL/GenBank/DDBJ databases">
        <authorList>
            <person name="Jaros S."/>
            <person name="Januszkiewicz K."/>
            <person name="Wedrychowicz H."/>
        </authorList>
    </citation>
    <scope>NUCLEOTIDE SEQUENCE [LARGE SCALE GENOMIC DNA]</scope>
    <source>
        <strain evidence="7">DSM 1682</strain>
    </source>
</reference>
<dbReference type="InterPro" id="IPR001453">
    <property type="entry name" value="MoaB/Mog_dom"/>
</dbReference>
<organism evidence="5 7">
    <name type="scientific">Anaerotignum propionicum DSM 1682</name>
    <dbReference type="NCBI Taxonomy" id="991789"/>
    <lineage>
        <taxon>Bacteria</taxon>
        <taxon>Bacillati</taxon>
        <taxon>Bacillota</taxon>
        <taxon>Clostridia</taxon>
        <taxon>Lachnospirales</taxon>
        <taxon>Anaerotignaceae</taxon>
        <taxon>Anaerotignum</taxon>
    </lineage>
</organism>
<dbReference type="Gene3D" id="3.40.980.10">
    <property type="entry name" value="MoaB/Mog-like domain"/>
    <property type="match status" value="1"/>
</dbReference>
<dbReference type="SUPFAM" id="SSF53218">
    <property type="entry name" value="Molybdenum cofactor biosynthesis proteins"/>
    <property type="match status" value="1"/>
</dbReference>
<protein>
    <submittedName>
        <fullName evidence="5">Molybdopterin adenylyltransferase</fullName>
        <ecNumber evidence="4">2.7.7.75</ecNumber>
    </submittedName>
</protein>
<proteinExistence type="predicted"/>
<evidence type="ECO:0000259" key="3">
    <source>
        <dbReference type="SMART" id="SM00852"/>
    </source>
</evidence>
<dbReference type="GO" id="GO:0061598">
    <property type="term" value="F:molybdopterin adenylyltransferase activity"/>
    <property type="evidence" value="ECO:0007669"/>
    <property type="project" value="UniProtKB-EC"/>
</dbReference>
<keyword evidence="6" id="KW-1185">Reference proteome</keyword>
<dbReference type="EMBL" id="CP014223">
    <property type="protein sequence ID" value="AMJ41332.1"/>
    <property type="molecule type" value="Genomic_DNA"/>
</dbReference>
<dbReference type="Proteomes" id="UP000068026">
    <property type="component" value="Chromosome"/>
</dbReference>
<evidence type="ECO:0000313" key="6">
    <source>
        <dbReference type="Proteomes" id="UP000068026"/>
    </source>
</evidence>
<reference evidence="6" key="2">
    <citation type="submission" date="2016-01" db="EMBL/GenBank/DDBJ databases">
        <authorList>
            <person name="Poehlein A."/>
            <person name="Schlien K."/>
            <person name="Gottschalk G."/>
            <person name="Buckel W."/>
            <person name="Daniel R."/>
        </authorList>
    </citation>
    <scope>NUCLEOTIDE SEQUENCE [LARGE SCALE GENOMIC DNA]</scope>
    <source>
        <strain evidence="6">X2</strain>
    </source>
</reference>
<dbReference type="KEGG" id="cpro:CPRO_17440"/>
<accession>A0A0X1U8S6</accession>
<evidence type="ECO:0000256" key="2">
    <source>
        <dbReference type="ARBA" id="ARBA00023150"/>
    </source>
</evidence>
<dbReference type="SMART" id="SM00852">
    <property type="entry name" value="MoCF_biosynth"/>
    <property type="match status" value="1"/>
</dbReference>
<dbReference type="InterPro" id="IPR036425">
    <property type="entry name" value="MoaB/Mog-like_dom_sf"/>
</dbReference>
<dbReference type="Pfam" id="PF00994">
    <property type="entry name" value="MoCF_biosynth"/>
    <property type="match status" value="1"/>
</dbReference>
<reference evidence="4 6" key="1">
    <citation type="journal article" date="2016" name="Genome Announc.">
        <title>Complete Genome Sequence of the Amino Acid-Fermenting Clostridium propionicum X2 (DSM 1682).</title>
        <authorList>
            <person name="Poehlein A."/>
            <person name="Schlien K."/>
            <person name="Chowdhury N.P."/>
            <person name="Gottschalk G."/>
            <person name="Buckel W."/>
            <person name="Daniel R."/>
        </authorList>
    </citation>
    <scope>NUCLEOTIDE SEQUENCE [LARGE SCALE GENOMIC DNA]</scope>
    <source>
        <strain evidence="4 6">X2</strain>
    </source>
</reference>
<dbReference type="NCBIfam" id="TIGR00177">
    <property type="entry name" value="molyb_syn"/>
    <property type="match status" value="1"/>
</dbReference>
<evidence type="ECO:0000313" key="5">
    <source>
        <dbReference type="EMBL" id="SHE97243.1"/>
    </source>
</evidence>
<keyword evidence="2" id="KW-0501">Molybdenum cofactor biosynthesis</keyword>
<dbReference type="GO" id="GO:0006777">
    <property type="term" value="P:Mo-molybdopterin cofactor biosynthetic process"/>
    <property type="evidence" value="ECO:0007669"/>
    <property type="project" value="UniProtKB-KW"/>
</dbReference>
<dbReference type="Proteomes" id="UP000184204">
    <property type="component" value="Unassembled WGS sequence"/>
</dbReference>
<keyword evidence="5" id="KW-0548">Nucleotidyltransferase</keyword>
<dbReference type="OrthoDB" id="9784492at2"/>
<dbReference type="RefSeq" id="WP_066050361.1">
    <property type="nucleotide sequence ID" value="NZ_CP014223.1"/>
</dbReference>
<dbReference type="PANTHER" id="PTHR43764:SF1">
    <property type="entry name" value="MOLYBDOPTERIN MOLYBDOTRANSFERASE"/>
    <property type="match status" value="1"/>
</dbReference>
<name>A0A0X1U8S6_ANAPI</name>
<keyword evidence="4" id="KW-0808">Transferase</keyword>
<gene>
    <name evidence="4" type="primary">mog</name>
    <name evidence="4" type="ORF">CPRO_17440</name>
    <name evidence="5" type="ORF">SAMN02745151_02370</name>
</gene>
<dbReference type="PANTHER" id="PTHR43764">
    <property type="entry name" value="MOLYBDENUM COFACTOR BIOSYNTHESIS"/>
    <property type="match status" value="1"/>
</dbReference>